<dbReference type="Proteomes" id="UP001268542">
    <property type="component" value="Unassembled WGS sequence"/>
</dbReference>
<evidence type="ECO:0000313" key="3">
    <source>
        <dbReference type="EMBL" id="MDT9595233.1"/>
    </source>
</evidence>
<reference evidence="3 4" key="1">
    <citation type="submission" date="2023-08" db="EMBL/GenBank/DDBJ databases">
        <title>Nocardioides seae sp. nov., a bacterium isolated from a soil.</title>
        <authorList>
            <person name="Wang X."/>
        </authorList>
    </citation>
    <scope>NUCLEOTIDE SEQUENCE [LARGE SCALE GENOMIC DNA]</scope>
    <source>
        <strain evidence="3 4">YZH12</strain>
    </source>
</reference>
<comment type="caution">
    <text evidence="3">The sequence shown here is derived from an EMBL/GenBank/DDBJ whole genome shotgun (WGS) entry which is preliminary data.</text>
</comment>
<name>A0ABU3Q143_9ACTN</name>
<proteinExistence type="predicted"/>
<evidence type="ECO:0000313" key="4">
    <source>
        <dbReference type="Proteomes" id="UP001268542"/>
    </source>
</evidence>
<dbReference type="EMBL" id="JAVYII010000010">
    <property type="protein sequence ID" value="MDT9595233.1"/>
    <property type="molecule type" value="Genomic_DNA"/>
</dbReference>
<organism evidence="3 4">
    <name type="scientific">Nocardioides imazamoxiresistens</name>
    <dbReference type="NCBI Taxonomy" id="3231893"/>
    <lineage>
        <taxon>Bacteria</taxon>
        <taxon>Bacillati</taxon>
        <taxon>Actinomycetota</taxon>
        <taxon>Actinomycetes</taxon>
        <taxon>Propionibacteriales</taxon>
        <taxon>Nocardioidaceae</taxon>
        <taxon>Nocardioides</taxon>
    </lineage>
</organism>
<keyword evidence="1" id="KW-0732">Signal</keyword>
<dbReference type="RefSeq" id="WP_315735763.1">
    <property type="nucleotide sequence ID" value="NZ_JAVYII010000010.1"/>
</dbReference>
<evidence type="ECO:0000259" key="2">
    <source>
        <dbReference type="Pfam" id="PF13845"/>
    </source>
</evidence>
<sequence length="275" mass="30364">MSSQVRTTHPRAVALLGVLLLTVLTACSGDGEQGSNTDPDQVDAVEVPQLGACRELTPEDVARTANATRTVDCSEPHTAETYKVGTLPEELHEAEYDSRSLGAWAYRTCTEAFAQFLGADQSTVMRARVSWAWFRPSEKAWDEGARWYRCDIVGGGEQSTEYVELPETAQGLLTGLPPEDRWMTCVDGDTVDTGAKVACDQPHTWRAVTTVQVGTADDEYPGDDVVQVRSRDFCSESVSAWLGYPLDFDYGFTWFGQGQWDAGNRRTICWAKTEQ</sequence>
<dbReference type="Pfam" id="PF13845">
    <property type="entry name" value="Septum_form"/>
    <property type="match status" value="1"/>
</dbReference>
<accession>A0ABU3Q143</accession>
<keyword evidence="4" id="KW-1185">Reference proteome</keyword>
<feature type="signal peptide" evidence="1">
    <location>
        <begin position="1"/>
        <end position="28"/>
    </location>
</feature>
<evidence type="ECO:0000256" key="1">
    <source>
        <dbReference type="SAM" id="SignalP"/>
    </source>
</evidence>
<dbReference type="PROSITE" id="PS51257">
    <property type="entry name" value="PROKAR_LIPOPROTEIN"/>
    <property type="match status" value="1"/>
</dbReference>
<feature type="domain" description="Septum formation-related" evidence="2">
    <location>
        <begin position="51"/>
        <end position="269"/>
    </location>
</feature>
<protein>
    <submittedName>
        <fullName evidence="3">Septum formation family protein</fullName>
    </submittedName>
</protein>
<gene>
    <name evidence="3" type="ORF">RDV89_19250</name>
</gene>
<dbReference type="InterPro" id="IPR026004">
    <property type="entry name" value="Septum_form"/>
</dbReference>
<feature type="chain" id="PRO_5047063000" evidence="1">
    <location>
        <begin position="29"/>
        <end position="275"/>
    </location>
</feature>